<feature type="transmembrane region" description="Helical" evidence="1">
    <location>
        <begin position="219"/>
        <end position="239"/>
    </location>
</feature>
<dbReference type="GO" id="GO:0016020">
    <property type="term" value="C:membrane"/>
    <property type="evidence" value="ECO:0007669"/>
    <property type="project" value="UniProtKB-SubCell"/>
</dbReference>
<organism evidence="3">
    <name type="scientific">freshwater metagenome</name>
    <dbReference type="NCBI Taxonomy" id="449393"/>
    <lineage>
        <taxon>unclassified sequences</taxon>
        <taxon>metagenomes</taxon>
        <taxon>ecological metagenomes</taxon>
    </lineage>
</organism>
<dbReference type="Pfam" id="PF01569">
    <property type="entry name" value="PAP2"/>
    <property type="match status" value="1"/>
</dbReference>
<protein>
    <submittedName>
        <fullName evidence="3">Unannotated protein</fullName>
    </submittedName>
</protein>
<evidence type="ECO:0000313" key="3">
    <source>
        <dbReference type="EMBL" id="CAB4342712.1"/>
    </source>
</evidence>
<dbReference type="EMBL" id="CAESAO010000051">
    <property type="protein sequence ID" value="CAB4342712.1"/>
    <property type="molecule type" value="Genomic_DNA"/>
</dbReference>
<keyword evidence="1" id="KW-0812">Transmembrane</keyword>
<dbReference type="Gene3D" id="1.20.144.10">
    <property type="entry name" value="Phosphatidic acid phosphatase type 2/haloperoxidase"/>
    <property type="match status" value="1"/>
</dbReference>
<keyword evidence="1" id="KW-1133">Transmembrane helix</keyword>
<dbReference type="AlphaFoldDB" id="A0A6J5ZNC5"/>
<accession>A0A6J5ZNC5</accession>
<gene>
    <name evidence="3" type="ORF">UFOPK3522_00749</name>
</gene>
<evidence type="ECO:0000259" key="2">
    <source>
        <dbReference type="Pfam" id="PF01569"/>
    </source>
</evidence>
<feature type="transmembrane region" description="Helical" evidence="1">
    <location>
        <begin position="86"/>
        <end position="110"/>
    </location>
</feature>
<feature type="transmembrane region" description="Helical" evidence="1">
    <location>
        <begin position="19"/>
        <end position="37"/>
    </location>
</feature>
<feature type="domain" description="Phosphatidic acid phosphatase type 2/haloperoxidase" evidence="2">
    <location>
        <begin position="160"/>
        <end position="239"/>
    </location>
</feature>
<keyword evidence="1" id="KW-0472">Membrane</keyword>
<dbReference type="SUPFAM" id="SSF48317">
    <property type="entry name" value="Acid phosphatase/Vanadium-dependent haloperoxidase"/>
    <property type="match status" value="1"/>
</dbReference>
<proteinExistence type="predicted"/>
<feature type="transmembrane region" description="Helical" evidence="1">
    <location>
        <begin position="195"/>
        <end position="213"/>
    </location>
</feature>
<sequence>MNVTSPDLRKHWRLSGSQVVVAIALMIGVGLVFYSYVSLNEPPPPSRWPDYFAWNPATQSLAQPSSGPGAYQSFVLKSWLDSHVPFVPLLSIPYLSFLLLAPIVVPLLNLRISFKRFLTVVIALIVSQLVLDVAYLLFQTNVIRDVDAGGGVSGYLVKQVWGNDQPFNGFPSGHCTWTTIAICSLMRLRKAMPRTAWIMSGWLLLIYPATVMLRQHYLIDVYTGLFVGFAVYWAVMFVVERPRLASRDDDLIMVGQ</sequence>
<feature type="transmembrane region" description="Helical" evidence="1">
    <location>
        <begin position="117"/>
        <end position="138"/>
    </location>
</feature>
<name>A0A6J5ZNC5_9ZZZZ</name>
<evidence type="ECO:0000256" key="1">
    <source>
        <dbReference type="SAM" id="Phobius"/>
    </source>
</evidence>
<dbReference type="InterPro" id="IPR000326">
    <property type="entry name" value="PAP2/HPO"/>
</dbReference>
<reference evidence="3" key="1">
    <citation type="submission" date="2020-05" db="EMBL/GenBank/DDBJ databases">
        <authorList>
            <person name="Chiriac C."/>
            <person name="Salcher M."/>
            <person name="Ghai R."/>
            <person name="Kavagutti S V."/>
        </authorList>
    </citation>
    <scope>NUCLEOTIDE SEQUENCE</scope>
</reference>
<dbReference type="InterPro" id="IPR036938">
    <property type="entry name" value="PAP2/HPO_sf"/>
</dbReference>